<gene>
    <name evidence="1" type="ORF">BLA29_013411</name>
</gene>
<accession>A0A1Y3BIK6</accession>
<comment type="caution">
    <text evidence="1">The sequence shown here is derived from an EMBL/GenBank/DDBJ whole genome shotgun (WGS) entry which is preliminary data.</text>
</comment>
<feature type="non-terminal residue" evidence="1">
    <location>
        <position position="109"/>
    </location>
</feature>
<dbReference type="AlphaFoldDB" id="A0A1Y3BIK6"/>
<reference evidence="1 2" key="1">
    <citation type="submission" date="2017-03" db="EMBL/GenBank/DDBJ databases">
        <title>Genome Survey of Euroglyphus maynei.</title>
        <authorList>
            <person name="Arlian L.G."/>
            <person name="Morgan M.S."/>
            <person name="Rider S.D."/>
        </authorList>
    </citation>
    <scope>NUCLEOTIDE SEQUENCE [LARGE SCALE GENOMIC DNA]</scope>
    <source>
        <strain evidence="1">Arlian Lab</strain>
        <tissue evidence="1">Whole body</tissue>
    </source>
</reference>
<protein>
    <submittedName>
        <fullName evidence="1">Chromo shadow domain containing protein</fullName>
    </submittedName>
</protein>
<proteinExistence type="predicted"/>
<dbReference type="OrthoDB" id="433924at2759"/>
<evidence type="ECO:0000313" key="2">
    <source>
        <dbReference type="Proteomes" id="UP000194236"/>
    </source>
</evidence>
<dbReference type="CDD" id="cd00034">
    <property type="entry name" value="CSD"/>
    <property type="match status" value="1"/>
</dbReference>
<dbReference type="Gene3D" id="2.40.50.40">
    <property type="match status" value="1"/>
</dbReference>
<keyword evidence="2" id="KW-1185">Reference proteome</keyword>
<sequence length="109" mass="12559">MNGLPENMDIENLIAMNEMIKRTKGKETTFERIKRLKVTSSNRAFADPQLNNGNTIETLLDKGTHQPERILSVTTLDELHLFICYLVQYTNGQLELVPNKTVHRYCPQL</sequence>
<name>A0A1Y3BIK6_EURMA</name>
<evidence type="ECO:0000313" key="1">
    <source>
        <dbReference type="EMBL" id="OTF80791.1"/>
    </source>
</evidence>
<dbReference type="Proteomes" id="UP000194236">
    <property type="component" value="Unassembled WGS sequence"/>
</dbReference>
<dbReference type="EMBL" id="MUJZ01016540">
    <property type="protein sequence ID" value="OTF80791.1"/>
    <property type="molecule type" value="Genomic_DNA"/>
</dbReference>
<organism evidence="1 2">
    <name type="scientific">Euroglyphus maynei</name>
    <name type="common">Mayne's house dust mite</name>
    <dbReference type="NCBI Taxonomy" id="6958"/>
    <lineage>
        <taxon>Eukaryota</taxon>
        <taxon>Metazoa</taxon>
        <taxon>Ecdysozoa</taxon>
        <taxon>Arthropoda</taxon>
        <taxon>Chelicerata</taxon>
        <taxon>Arachnida</taxon>
        <taxon>Acari</taxon>
        <taxon>Acariformes</taxon>
        <taxon>Sarcoptiformes</taxon>
        <taxon>Astigmata</taxon>
        <taxon>Psoroptidia</taxon>
        <taxon>Analgoidea</taxon>
        <taxon>Pyroglyphidae</taxon>
        <taxon>Pyroglyphinae</taxon>
        <taxon>Euroglyphus</taxon>
    </lineage>
</organism>